<reference evidence="3" key="1">
    <citation type="journal article" date="2019" name="Int. J. Syst. Evol. Microbiol.">
        <title>The Global Catalogue of Microorganisms (GCM) 10K type strain sequencing project: providing services to taxonomists for standard genome sequencing and annotation.</title>
        <authorList>
            <consortium name="The Broad Institute Genomics Platform"/>
            <consortium name="The Broad Institute Genome Sequencing Center for Infectious Disease"/>
            <person name="Wu L."/>
            <person name="Ma J."/>
        </authorList>
    </citation>
    <scope>NUCLEOTIDE SEQUENCE [LARGE SCALE GENOMIC DNA]</scope>
    <source>
        <strain evidence="3">JCM 14900</strain>
    </source>
</reference>
<comment type="caution">
    <text evidence="2">The sequence shown here is derived from an EMBL/GenBank/DDBJ whole genome shotgun (WGS) entry which is preliminary data.</text>
</comment>
<evidence type="ECO:0000313" key="3">
    <source>
        <dbReference type="Proteomes" id="UP001501343"/>
    </source>
</evidence>
<evidence type="ECO:0000259" key="1">
    <source>
        <dbReference type="Pfam" id="PF08818"/>
    </source>
</evidence>
<dbReference type="Pfam" id="PF08818">
    <property type="entry name" value="DUF1801"/>
    <property type="match status" value="1"/>
</dbReference>
<feature type="domain" description="YdhG-like" evidence="1">
    <location>
        <begin position="14"/>
        <end position="105"/>
    </location>
</feature>
<dbReference type="Gene3D" id="3.90.1150.200">
    <property type="match status" value="1"/>
</dbReference>
<dbReference type="InterPro" id="IPR014922">
    <property type="entry name" value="YdhG-like"/>
</dbReference>
<evidence type="ECO:0000313" key="2">
    <source>
        <dbReference type="EMBL" id="GAA1941486.1"/>
    </source>
</evidence>
<protein>
    <recommendedName>
        <fullName evidence="1">YdhG-like domain-containing protein</fullName>
    </recommendedName>
</protein>
<dbReference type="Proteomes" id="UP001501343">
    <property type="component" value="Unassembled WGS sequence"/>
</dbReference>
<accession>A0ABP5BD98</accession>
<name>A0ABP5BD98_9MICO</name>
<gene>
    <name evidence="2" type="ORF">GCM10009775_36600</name>
</gene>
<keyword evidence="3" id="KW-1185">Reference proteome</keyword>
<dbReference type="EMBL" id="BAAAOF010000009">
    <property type="protein sequence ID" value="GAA1941486.1"/>
    <property type="molecule type" value="Genomic_DNA"/>
</dbReference>
<organism evidence="2 3">
    <name type="scientific">Microbacterium aoyamense</name>
    <dbReference type="NCBI Taxonomy" id="344166"/>
    <lineage>
        <taxon>Bacteria</taxon>
        <taxon>Bacillati</taxon>
        <taxon>Actinomycetota</taxon>
        <taxon>Actinomycetes</taxon>
        <taxon>Micrococcales</taxon>
        <taxon>Microbacteriaceae</taxon>
        <taxon>Microbacterium</taxon>
    </lineage>
</organism>
<dbReference type="SUPFAM" id="SSF159888">
    <property type="entry name" value="YdhG-like"/>
    <property type="match status" value="1"/>
</dbReference>
<proteinExistence type="predicted"/>
<sequence length="120" mass="13323">MDAWFDEQSHAMTDAAREVRASILRVVPAATESIKWQAPNFALDDDFATFSMRRPGVLQVILHTGAKPKPERHAIELGDLGGRLRWAGHNRAVITFTSPEDVTAALPQFEREIARWAGTG</sequence>